<feature type="domain" description="Alpha/beta hydrolase fold-3" evidence="4">
    <location>
        <begin position="79"/>
        <end position="284"/>
    </location>
</feature>
<dbReference type="InterPro" id="IPR013094">
    <property type="entry name" value="AB_hydrolase_3"/>
</dbReference>
<dbReference type="InterPro" id="IPR050300">
    <property type="entry name" value="GDXG_lipolytic_enzyme"/>
</dbReference>
<organism evidence="5 6">
    <name type="scientific">Gordonia hankookensis</name>
    <dbReference type="NCBI Taxonomy" id="589403"/>
    <lineage>
        <taxon>Bacteria</taxon>
        <taxon>Bacillati</taxon>
        <taxon>Actinomycetota</taxon>
        <taxon>Actinomycetes</taxon>
        <taxon>Mycobacteriales</taxon>
        <taxon>Gordoniaceae</taxon>
        <taxon>Gordonia</taxon>
    </lineage>
</organism>
<dbReference type="InterPro" id="IPR033140">
    <property type="entry name" value="Lipase_GDXG_put_SER_AS"/>
</dbReference>
<dbReference type="PROSITE" id="PS01174">
    <property type="entry name" value="LIPASE_GDXG_SER"/>
    <property type="match status" value="1"/>
</dbReference>
<comment type="similarity">
    <text evidence="1">Belongs to the 'GDXG' lipolytic enzyme family.</text>
</comment>
<dbReference type="EMBL" id="JACWMS010000002">
    <property type="protein sequence ID" value="MBD1319625.1"/>
    <property type="molecule type" value="Genomic_DNA"/>
</dbReference>
<evidence type="ECO:0000256" key="2">
    <source>
        <dbReference type="ARBA" id="ARBA00022801"/>
    </source>
</evidence>
<gene>
    <name evidence="5" type="ORF">IDF66_08490</name>
</gene>
<dbReference type="Gene3D" id="3.40.50.1820">
    <property type="entry name" value="alpha/beta hydrolase"/>
    <property type="match status" value="1"/>
</dbReference>
<name>A0ABR7W9Z1_9ACTN</name>
<dbReference type="GO" id="GO:0016787">
    <property type="term" value="F:hydrolase activity"/>
    <property type="evidence" value="ECO:0007669"/>
    <property type="project" value="UniProtKB-KW"/>
</dbReference>
<keyword evidence="6" id="KW-1185">Reference proteome</keyword>
<accession>A0ABR7W9Z1</accession>
<feature type="active site" evidence="3">
    <location>
        <position position="157"/>
    </location>
</feature>
<sequence length="310" mass="33159">MIDPGVAAILPRLNGGFPRVETMSAPAARAAIRARLQTGPEPVPVARVHDRTVPGPGGEIPVRIYWPLDDDVETARALIVFAHGGGFVFCDLDSHDDLCRSMANGTGAVVVSVDYRRAPEHPWPAAAHDVHAVTMWASEVASDLGADPERLIVAGDSAGGNLAAVASLLAREAGKPRIRAQALLYPVVAADFTSDSYVRFADGHYNTAAAMRWYWDQYVPNPEDRTHPHASPIRADLAGLPPTLVITAGHDPLWSEGADLARALDAAGVRTVHHDHAGAIHGFMTMPVLDLCETARIQAWADLRALVDQV</sequence>
<evidence type="ECO:0000256" key="1">
    <source>
        <dbReference type="ARBA" id="ARBA00010515"/>
    </source>
</evidence>
<dbReference type="Pfam" id="PF07859">
    <property type="entry name" value="Abhydrolase_3"/>
    <property type="match status" value="1"/>
</dbReference>
<dbReference type="SUPFAM" id="SSF53474">
    <property type="entry name" value="alpha/beta-Hydrolases"/>
    <property type="match status" value="1"/>
</dbReference>
<evidence type="ECO:0000259" key="4">
    <source>
        <dbReference type="Pfam" id="PF07859"/>
    </source>
</evidence>
<dbReference type="InterPro" id="IPR029058">
    <property type="entry name" value="AB_hydrolase_fold"/>
</dbReference>
<dbReference type="Proteomes" id="UP000602395">
    <property type="component" value="Unassembled WGS sequence"/>
</dbReference>
<keyword evidence="2 5" id="KW-0378">Hydrolase</keyword>
<evidence type="ECO:0000313" key="6">
    <source>
        <dbReference type="Proteomes" id="UP000602395"/>
    </source>
</evidence>
<dbReference type="PANTHER" id="PTHR48081">
    <property type="entry name" value="AB HYDROLASE SUPERFAMILY PROTEIN C4A8.06C"/>
    <property type="match status" value="1"/>
</dbReference>
<dbReference type="RefSeq" id="WP_190266512.1">
    <property type="nucleotide sequence ID" value="NZ_BAABAD010000005.1"/>
</dbReference>
<evidence type="ECO:0000256" key="3">
    <source>
        <dbReference type="PROSITE-ProRule" id="PRU10038"/>
    </source>
</evidence>
<reference evidence="5 6" key="1">
    <citation type="submission" date="2020-09" db="EMBL/GenBank/DDBJ databases">
        <title>Novel species in genus Gordonia.</title>
        <authorList>
            <person name="Zhang G."/>
        </authorList>
    </citation>
    <scope>NUCLEOTIDE SEQUENCE [LARGE SCALE GENOMIC DNA]</scope>
    <source>
        <strain evidence="5 6">ON-33</strain>
    </source>
</reference>
<protein>
    <submittedName>
        <fullName evidence="5">Alpha/beta hydrolase</fullName>
    </submittedName>
</protein>
<evidence type="ECO:0000313" key="5">
    <source>
        <dbReference type="EMBL" id="MBD1319625.1"/>
    </source>
</evidence>
<comment type="caution">
    <text evidence="5">The sequence shown here is derived from an EMBL/GenBank/DDBJ whole genome shotgun (WGS) entry which is preliminary data.</text>
</comment>
<dbReference type="PANTHER" id="PTHR48081:SF8">
    <property type="entry name" value="ALPHA_BETA HYDROLASE FOLD-3 DOMAIN-CONTAINING PROTEIN-RELATED"/>
    <property type="match status" value="1"/>
</dbReference>
<proteinExistence type="inferred from homology"/>